<dbReference type="PANTHER" id="PTHR31221">
    <property type="entry name" value="WRKY TRANSCRIPTION FACTOR PROTEIN 1-RELATED"/>
    <property type="match status" value="1"/>
</dbReference>
<evidence type="ECO:0000313" key="9">
    <source>
        <dbReference type="Proteomes" id="UP000796880"/>
    </source>
</evidence>
<evidence type="ECO:0000313" key="8">
    <source>
        <dbReference type="EMBL" id="KAF3440485.1"/>
    </source>
</evidence>
<dbReference type="FunFam" id="2.20.25.80:FF:000003">
    <property type="entry name" value="WRKY transcription factor 57"/>
    <property type="match status" value="1"/>
</dbReference>
<dbReference type="Pfam" id="PF03106">
    <property type="entry name" value="WRKY"/>
    <property type="match status" value="1"/>
</dbReference>
<keyword evidence="5" id="KW-0539">Nucleus</keyword>
<keyword evidence="3" id="KW-0238">DNA-binding</keyword>
<keyword evidence="2" id="KW-0805">Transcription regulation</keyword>
<accession>A0A8K0GY46</accession>
<gene>
    <name evidence="8" type="ORF">FNV43_RR18769</name>
</gene>
<dbReference type="InterPro" id="IPR044810">
    <property type="entry name" value="WRKY_plant"/>
</dbReference>
<evidence type="ECO:0000256" key="5">
    <source>
        <dbReference type="ARBA" id="ARBA00023242"/>
    </source>
</evidence>
<name>A0A8K0GY46_9ROSA</name>
<dbReference type="Gene3D" id="2.20.25.80">
    <property type="entry name" value="WRKY domain"/>
    <property type="match status" value="1"/>
</dbReference>
<comment type="caution">
    <text evidence="8">The sequence shown here is derived from an EMBL/GenBank/DDBJ whole genome shotgun (WGS) entry which is preliminary data.</text>
</comment>
<dbReference type="GO" id="GO:0005634">
    <property type="term" value="C:nucleus"/>
    <property type="evidence" value="ECO:0007669"/>
    <property type="project" value="UniProtKB-SubCell"/>
</dbReference>
<reference evidence="8" key="1">
    <citation type="submission" date="2020-03" db="EMBL/GenBank/DDBJ databases">
        <title>A high-quality chromosome-level genome assembly of a woody plant with both climbing and erect habits, Rhamnella rubrinervis.</title>
        <authorList>
            <person name="Lu Z."/>
            <person name="Yang Y."/>
            <person name="Zhu X."/>
            <person name="Sun Y."/>
        </authorList>
    </citation>
    <scope>NUCLEOTIDE SEQUENCE</scope>
    <source>
        <strain evidence="8">BYM</strain>
        <tissue evidence="8">Leaf</tissue>
    </source>
</reference>
<dbReference type="SMART" id="SM00774">
    <property type="entry name" value="WRKY"/>
    <property type="match status" value="1"/>
</dbReference>
<dbReference type="PANTHER" id="PTHR31221:SF17">
    <property type="entry name" value="WRKY TRANSCRIPTION FACTOR 13-RELATED"/>
    <property type="match status" value="1"/>
</dbReference>
<keyword evidence="4" id="KW-0804">Transcription</keyword>
<dbReference type="GO" id="GO:0003700">
    <property type="term" value="F:DNA-binding transcription factor activity"/>
    <property type="evidence" value="ECO:0007669"/>
    <property type="project" value="InterPro"/>
</dbReference>
<evidence type="ECO:0000256" key="2">
    <source>
        <dbReference type="ARBA" id="ARBA00023015"/>
    </source>
</evidence>
<evidence type="ECO:0000259" key="7">
    <source>
        <dbReference type="PROSITE" id="PS50811"/>
    </source>
</evidence>
<dbReference type="SUPFAM" id="SSF118290">
    <property type="entry name" value="WRKY DNA-binding domain"/>
    <property type="match status" value="1"/>
</dbReference>
<dbReference type="AlphaFoldDB" id="A0A8K0GY46"/>
<feature type="compositionally biased region" description="Polar residues" evidence="6">
    <location>
        <begin position="248"/>
        <end position="258"/>
    </location>
</feature>
<feature type="domain" description="WRKY" evidence="7">
    <location>
        <begin position="176"/>
        <end position="241"/>
    </location>
</feature>
<feature type="region of interest" description="Disordered" evidence="6">
    <location>
        <begin position="80"/>
        <end position="103"/>
    </location>
</feature>
<dbReference type="PROSITE" id="PS50811">
    <property type="entry name" value="WRKY"/>
    <property type="match status" value="1"/>
</dbReference>
<feature type="compositionally biased region" description="Basic and acidic residues" evidence="6">
    <location>
        <begin position="235"/>
        <end position="245"/>
    </location>
</feature>
<evidence type="ECO:0000256" key="1">
    <source>
        <dbReference type="ARBA" id="ARBA00004123"/>
    </source>
</evidence>
<keyword evidence="9" id="KW-1185">Reference proteome</keyword>
<dbReference type="InterPro" id="IPR003657">
    <property type="entry name" value="WRKY_dom"/>
</dbReference>
<dbReference type="Proteomes" id="UP000796880">
    <property type="component" value="Unassembled WGS sequence"/>
</dbReference>
<feature type="region of interest" description="Disordered" evidence="6">
    <location>
        <begin position="235"/>
        <end position="258"/>
    </location>
</feature>
<dbReference type="InterPro" id="IPR036576">
    <property type="entry name" value="WRKY_dom_sf"/>
</dbReference>
<dbReference type="EMBL" id="VOIH02000008">
    <property type="protein sequence ID" value="KAF3440485.1"/>
    <property type="molecule type" value="Genomic_DNA"/>
</dbReference>
<organism evidence="8 9">
    <name type="scientific">Rhamnella rubrinervis</name>
    <dbReference type="NCBI Taxonomy" id="2594499"/>
    <lineage>
        <taxon>Eukaryota</taxon>
        <taxon>Viridiplantae</taxon>
        <taxon>Streptophyta</taxon>
        <taxon>Embryophyta</taxon>
        <taxon>Tracheophyta</taxon>
        <taxon>Spermatophyta</taxon>
        <taxon>Magnoliopsida</taxon>
        <taxon>eudicotyledons</taxon>
        <taxon>Gunneridae</taxon>
        <taxon>Pentapetalae</taxon>
        <taxon>rosids</taxon>
        <taxon>fabids</taxon>
        <taxon>Rosales</taxon>
        <taxon>Rhamnaceae</taxon>
        <taxon>rhamnoid group</taxon>
        <taxon>Rhamneae</taxon>
        <taxon>Rhamnella</taxon>
    </lineage>
</organism>
<proteinExistence type="predicted"/>
<evidence type="ECO:0000256" key="4">
    <source>
        <dbReference type="ARBA" id="ARBA00023163"/>
    </source>
</evidence>
<protein>
    <recommendedName>
        <fullName evidence="7">WRKY domain-containing protein</fullName>
    </recommendedName>
</protein>
<dbReference type="OrthoDB" id="1842836at2759"/>
<sequence length="258" mass="29402">MASTSQAMLNQGLFEDQEAHPQVGFFSFPPNMTFPAPPLMGSNCHNQSLKTFSTTMPCSLASDVLPNSNISLSETLLSSLSSSTTTPSKHRDHHQDHIANSDHNFGGPHLLSLQRSSTNLWALGEFNYECLNSKRSCGGDDHLHQHHHLGVSALKMKKMKSRRKVREPRFCFKTMSDVDVLDDGYKWRKYGQKVVKNTQHPRSYYRCTQDNCRVKKRVERLAEDPRMVITTYEGRHAHSPSHDLEESQAPSQLNNFFW</sequence>
<evidence type="ECO:0000256" key="3">
    <source>
        <dbReference type="ARBA" id="ARBA00023125"/>
    </source>
</evidence>
<dbReference type="GO" id="GO:0043565">
    <property type="term" value="F:sequence-specific DNA binding"/>
    <property type="evidence" value="ECO:0007669"/>
    <property type="project" value="InterPro"/>
</dbReference>
<comment type="subcellular location">
    <subcellularLocation>
        <location evidence="1">Nucleus</location>
    </subcellularLocation>
</comment>
<evidence type="ECO:0000256" key="6">
    <source>
        <dbReference type="SAM" id="MobiDB-lite"/>
    </source>
</evidence>